<dbReference type="InterPro" id="IPR000719">
    <property type="entry name" value="Prot_kinase_dom"/>
</dbReference>
<keyword evidence="9" id="KW-1185">Reference proteome</keyword>
<evidence type="ECO:0000256" key="1">
    <source>
        <dbReference type="ARBA" id="ARBA00022679"/>
    </source>
</evidence>
<evidence type="ECO:0000256" key="5">
    <source>
        <dbReference type="ARBA" id="ARBA00037982"/>
    </source>
</evidence>
<evidence type="ECO:0000259" key="7">
    <source>
        <dbReference type="PROSITE" id="PS50011"/>
    </source>
</evidence>
<comment type="caution">
    <text evidence="8">The sequence shown here is derived from an EMBL/GenBank/DDBJ whole genome shotgun (WGS) entry which is preliminary data.</text>
</comment>
<dbReference type="PANTHER" id="PTHR11042:SF91">
    <property type="entry name" value="EUKARYOTIC TRANSLATION INITIATION FACTOR 2-ALPHA KINASE"/>
    <property type="match status" value="1"/>
</dbReference>
<accession>A0AAV5T1C9</accession>
<dbReference type="GO" id="GO:0004694">
    <property type="term" value="F:eukaryotic translation initiation factor 2alpha kinase activity"/>
    <property type="evidence" value="ECO:0007669"/>
    <property type="project" value="TreeGrafter"/>
</dbReference>
<dbReference type="Proteomes" id="UP001432027">
    <property type="component" value="Unassembled WGS sequence"/>
</dbReference>
<feature type="non-terminal residue" evidence="8">
    <location>
        <position position="1"/>
    </location>
</feature>
<dbReference type="GO" id="GO:0005737">
    <property type="term" value="C:cytoplasm"/>
    <property type="evidence" value="ECO:0007669"/>
    <property type="project" value="TreeGrafter"/>
</dbReference>
<dbReference type="InterPro" id="IPR008271">
    <property type="entry name" value="Ser/Thr_kinase_AS"/>
</dbReference>
<dbReference type="EMBL" id="BTSX01000002">
    <property type="protein sequence ID" value="GMS86623.1"/>
    <property type="molecule type" value="Genomic_DNA"/>
</dbReference>
<dbReference type="InterPro" id="IPR011009">
    <property type="entry name" value="Kinase-like_dom_sf"/>
</dbReference>
<proteinExistence type="inferred from homology"/>
<dbReference type="Gene3D" id="3.30.200.20">
    <property type="entry name" value="Phosphorylase Kinase, domain 1"/>
    <property type="match status" value="1"/>
</dbReference>
<dbReference type="GO" id="GO:0005634">
    <property type="term" value="C:nucleus"/>
    <property type="evidence" value="ECO:0007669"/>
    <property type="project" value="TreeGrafter"/>
</dbReference>
<evidence type="ECO:0000313" key="9">
    <source>
        <dbReference type="Proteomes" id="UP001432027"/>
    </source>
</evidence>
<dbReference type="Gene3D" id="1.10.510.10">
    <property type="entry name" value="Transferase(Phosphotransferase) domain 1"/>
    <property type="match status" value="1"/>
</dbReference>
<dbReference type="FunFam" id="1.10.510.10:FF:001020">
    <property type="entry name" value="Transmembrane ion channel"/>
    <property type="match status" value="1"/>
</dbReference>
<name>A0AAV5T1C9_9BILA</name>
<sequence length="600" mass="69210">LHSNHPRMSNPLKFIQDKQDPSNTWLLQTDDGTVFCHQKENEREFPDKLYVNTKTKCVFAELPGYKIICIETFINTLYFRSNDKIFTAIFSPPDQIKVSYLRNMLWGEKCLDTAGLFSREIDGVEFIYRVCDDPEKDGIRVGFSEFKKMDLQCIYRGKAIYAVRKWSKSPSVRYFRENIIVVELPLASGWETFGYSMGTLLSGGTPPQCIFSSFGNDSFTFFYIISHQKSKILYTLNMETLEFVRPLPIEFEYCFLERVHNAIIYLRVFEPERWMSSMLPEGHFKKSIPKSKLRPDTADVRDKQKLLLAKSELSSSKFANEFTINKILGVGGFGIVFEAVNSFDNWTYAVKRISVTSNMETEALKEAQAMAKFNHPGIVGYNHTWVEKLPEELQKDIDATMLAHIKSNLSMSYRGVFIYIQMQLCKYSLSEWLAGNKTEHSRSIPKMRTWFKQVVSAVAYIHNLNLIHRDLKPSNILFSDKDTLKLCDLGIATERSVDDGTVTALPRTNIGTILYMSPEQMRPEEYGSKTDIFTLGLILSELCVVMKSEERSTIFNDYRAGKQSDRITDCRTREFVELLTQLDPKSRPTCQEMLDHLYLA</sequence>
<dbReference type="PROSITE" id="PS00107">
    <property type="entry name" value="PROTEIN_KINASE_ATP"/>
    <property type="match status" value="1"/>
</dbReference>
<reference evidence="8" key="1">
    <citation type="submission" date="2023-10" db="EMBL/GenBank/DDBJ databases">
        <title>Genome assembly of Pristionchus species.</title>
        <authorList>
            <person name="Yoshida K."/>
            <person name="Sommer R.J."/>
        </authorList>
    </citation>
    <scope>NUCLEOTIDE SEQUENCE</scope>
    <source>
        <strain evidence="8">RS0144</strain>
    </source>
</reference>
<evidence type="ECO:0000256" key="3">
    <source>
        <dbReference type="ARBA" id="ARBA00022777"/>
    </source>
</evidence>
<evidence type="ECO:0000313" key="8">
    <source>
        <dbReference type="EMBL" id="GMS86623.1"/>
    </source>
</evidence>
<dbReference type="GO" id="GO:0005524">
    <property type="term" value="F:ATP binding"/>
    <property type="evidence" value="ECO:0007669"/>
    <property type="project" value="UniProtKB-UniRule"/>
</dbReference>
<evidence type="ECO:0000256" key="4">
    <source>
        <dbReference type="ARBA" id="ARBA00022840"/>
    </source>
</evidence>
<dbReference type="PROSITE" id="PS50011">
    <property type="entry name" value="PROTEIN_KINASE_DOM"/>
    <property type="match status" value="1"/>
</dbReference>
<comment type="similarity">
    <text evidence="5">Belongs to the protein kinase superfamily. Ser/Thr protein kinase family. GCN2 subfamily.</text>
</comment>
<dbReference type="Pfam" id="PF00069">
    <property type="entry name" value="Pkinase"/>
    <property type="match status" value="1"/>
</dbReference>
<dbReference type="PROSITE" id="PS00108">
    <property type="entry name" value="PROTEIN_KINASE_ST"/>
    <property type="match status" value="1"/>
</dbReference>
<dbReference type="SMART" id="SM00220">
    <property type="entry name" value="S_TKc"/>
    <property type="match status" value="1"/>
</dbReference>
<keyword evidence="1" id="KW-0808">Transferase</keyword>
<keyword evidence="3" id="KW-0418">Kinase</keyword>
<dbReference type="AlphaFoldDB" id="A0AAV5T1C9"/>
<gene>
    <name evidence="8" type="ORF">PENTCL1PPCAC_8798</name>
</gene>
<dbReference type="InterPro" id="IPR050339">
    <property type="entry name" value="CC_SR_Kinase"/>
</dbReference>
<feature type="domain" description="Protein kinase" evidence="7">
    <location>
        <begin position="322"/>
        <end position="599"/>
    </location>
</feature>
<dbReference type="SUPFAM" id="SSF56112">
    <property type="entry name" value="Protein kinase-like (PK-like)"/>
    <property type="match status" value="1"/>
</dbReference>
<dbReference type="PANTHER" id="PTHR11042">
    <property type="entry name" value="EUKARYOTIC TRANSLATION INITIATION FACTOR 2-ALPHA KINASE EIF2-ALPHA KINASE -RELATED"/>
    <property type="match status" value="1"/>
</dbReference>
<organism evidence="8 9">
    <name type="scientific">Pristionchus entomophagus</name>
    <dbReference type="NCBI Taxonomy" id="358040"/>
    <lineage>
        <taxon>Eukaryota</taxon>
        <taxon>Metazoa</taxon>
        <taxon>Ecdysozoa</taxon>
        <taxon>Nematoda</taxon>
        <taxon>Chromadorea</taxon>
        <taxon>Rhabditida</taxon>
        <taxon>Rhabditina</taxon>
        <taxon>Diplogasteromorpha</taxon>
        <taxon>Diplogasteroidea</taxon>
        <taxon>Neodiplogasteridae</taxon>
        <taxon>Pristionchus</taxon>
    </lineage>
</organism>
<keyword evidence="4 6" id="KW-0067">ATP-binding</keyword>
<dbReference type="FunFam" id="3.30.200.20:FF:000706">
    <property type="entry name" value="Protein kinase"/>
    <property type="match status" value="1"/>
</dbReference>
<keyword evidence="2 6" id="KW-0547">Nucleotide-binding</keyword>
<evidence type="ECO:0000256" key="2">
    <source>
        <dbReference type="ARBA" id="ARBA00022741"/>
    </source>
</evidence>
<protein>
    <recommendedName>
        <fullName evidence="7">Protein kinase domain-containing protein</fullName>
    </recommendedName>
</protein>
<feature type="binding site" evidence="6">
    <location>
        <position position="351"/>
    </location>
    <ligand>
        <name>ATP</name>
        <dbReference type="ChEBI" id="CHEBI:30616"/>
    </ligand>
</feature>
<evidence type="ECO:0000256" key="6">
    <source>
        <dbReference type="PROSITE-ProRule" id="PRU10141"/>
    </source>
</evidence>
<dbReference type="InterPro" id="IPR017441">
    <property type="entry name" value="Protein_kinase_ATP_BS"/>
</dbReference>